<comment type="similarity">
    <text evidence="2">Belongs to the TspO/BZRP family.</text>
</comment>
<name>A0A930V063_9ACTN</name>
<dbReference type="AlphaFoldDB" id="A0A930V063"/>
<feature type="transmembrane region" description="Helical" evidence="6">
    <location>
        <begin position="17"/>
        <end position="38"/>
    </location>
</feature>
<evidence type="ECO:0000256" key="5">
    <source>
        <dbReference type="ARBA" id="ARBA00023136"/>
    </source>
</evidence>
<dbReference type="PANTHER" id="PTHR10057:SF0">
    <property type="entry name" value="TRANSLOCATOR PROTEIN"/>
    <property type="match status" value="1"/>
</dbReference>
<organism evidence="7 8">
    <name type="scientific">Nocardioides acrostichi</name>
    <dbReference type="NCBI Taxonomy" id="2784339"/>
    <lineage>
        <taxon>Bacteria</taxon>
        <taxon>Bacillati</taxon>
        <taxon>Actinomycetota</taxon>
        <taxon>Actinomycetes</taxon>
        <taxon>Propionibacteriales</taxon>
        <taxon>Nocardioidaceae</taxon>
        <taxon>Nocardioides</taxon>
    </lineage>
</organism>
<feature type="transmembrane region" description="Helical" evidence="6">
    <location>
        <begin position="58"/>
        <end position="78"/>
    </location>
</feature>
<dbReference type="Proteomes" id="UP000656804">
    <property type="component" value="Unassembled WGS sequence"/>
</dbReference>
<protein>
    <submittedName>
        <fullName evidence="7">Tryptophan-rich sensory protein</fullName>
    </submittedName>
</protein>
<evidence type="ECO:0000256" key="3">
    <source>
        <dbReference type="ARBA" id="ARBA00022692"/>
    </source>
</evidence>
<keyword evidence="5 6" id="KW-0472">Membrane</keyword>
<dbReference type="InterPro" id="IPR004307">
    <property type="entry name" value="TspO_MBR"/>
</dbReference>
<evidence type="ECO:0000256" key="1">
    <source>
        <dbReference type="ARBA" id="ARBA00004141"/>
    </source>
</evidence>
<feature type="transmembrane region" description="Helical" evidence="6">
    <location>
        <begin position="141"/>
        <end position="164"/>
    </location>
</feature>
<proteinExistence type="inferred from homology"/>
<evidence type="ECO:0000256" key="4">
    <source>
        <dbReference type="ARBA" id="ARBA00022989"/>
    </source>
</evidence>
<accession>A0A930V063</accession>
<dbReference type="RefSeq" id="WP_194504525.1">
    <property type="nucleotide sequence ID" value="NZ_JADIVZ010000010.1"/>
</dbReference>
<dbReference type="GO" id="GO:0016020">
    <property type="term" value="C:membrane"/>
    <property type="evidence" value="ECO:0007669"/>
    <property type="project" value="UniProtKB-SubCell"/>
</dbReference>
<evidence type="ECO:0000313" key="8">
    <source>
        <dbReference type="Proteomes" id="UP000656804"/>
    </source>
</evidence>
<feature type="transmembrane region" description="Helical" evidence="6">
    <location>
        <begin position="115"/>
        <end position="134"/>
    </location>
</feature>
<evidence type="ECO:0000313" key="7">
    <source>
        <dbReference type="EMBL" id="MBF4163271.1"/>
    </source>
</evidence>
<gene>
    <name evidence="7" type="ORF">ISG29_16385</name>
</gene>
<feature type="transmembrane region" description="Helical" evidence="6">
    <location>
        <begin position="90"/>
        <end position="109"/>
    </location>
</feature>
<dbReference type="EMBL" id="JADIVZ010000010">
    <property type="protein sequence ID" value="MBF4163271.1"/>
    <property type="molecule type" value="Genomic_DNA"/>
</dbReference>
<comment type="caution">
    <text evidence="7">The sequence shown here is derived from an EMBL/GenBank/DDBJ whole genome shotgun (WGS) entry which is preliminary data.</text>
</comment>
<evidence type="ECO:0000256" key="6">
    <source>
        <dbReference type="SAM" id="Phobius"/>
    </source>
</evidence>
<evidence type="ECO:0000256" key="2">
    <source>
        <dbReference type="ARBA" id="ARBA00007524"/>
    </source>
</evidence>
<reference evidence="7" key="1">
    <citation type="submission" date="2020-11" db="EMBL/GenBank/DDBJ databases">
        <title>Nocardioides sp. CBS4Y-1, whole genome shotgun sequence.</title>
        <authorList>
            <person name="Tuo L."/>
        </authorList>
    </citation>
    <scope>NUCLEOTIDE SEQUENCE</scope>
    <source>
        <strain evidence="7">CBS4Y-1</strain>
    </source>
</reference>
<dbReference type="InterPro" id="IPR038330">
    <property type="entry name" value="TspO/MBR-related_sf"/>
</dbReference>
<dbReference type="CDD" id="cd15904">
    <property type="entry name" value="TSPO_MBR"/>
    <property type="match status" value="1"/>
</dbReference>
<dbReference type="PIRSF" id="PIRSF005859">
    <property type="entry name" value="PBR"/>
    <property type="match status" value="1"/>
</dbReference>
<keyword evidence="4 6" id="KW-1133">Transmembrane helix</keyword>
<dbReference type="FunFam" id="1.20.1260.100:FF:000001">
    <property type="entry name" value="translocator protein 2"/>
    <property type="match status" value="1"/>
</dbReference>
<dbReference type="GO" id="GO:0033013">
    <property type="term" value="P:tetrapyrrole metabolic process"/>
    <property type="evidence" value="ECO:0007669"/>
    <property type="project" value="UniProtKB-ARBA"/>
</dbReference>
<dbReference type="Pfam" id="PF03073">
    <property type="entry name" value="TspO_MBR"/>
    <property type="match status" value="1"/>
</dbReference>
<comment type="subcellular location">
    <subcellularLocation>
        <location evidence="1">Membrane</location>
        <topology evidence="1">Multi-pass membrane protein</topology>
    </subcellularLocation>
</comment>
<dbReference type="PANTHER" id="PTHR10057">
    <property type="entry name" value="PERIPHERAL-TYPE BENZODIAZEPINE RECEPTOR"/>
    <property type="match status" value="1"/>
</dbReference>
<dbReference type="Gene3D" id="1.20.1260.100">
    <property type="entry name" value="TspO/MBR protein"/>
    <property type="match status" value="1"/>
</dbReference>
<keyword evidence="3 6" id="KW-0812">Transmembrane</keyword>
<sequence>MTTSPATPVRSGPSRDLLALGGFGLAVTVAAGAGGLAAANAGAQYDRLEQPPFAPPSWLFGPVWSVLYVLVAVSGWLAWRSAGRVEAATWWWMAQIVLNACWTPLFFAADRYGLALVEIVVLLGAVAGTTVVATRRRRLAGLLLAPYLAWVGFATLLNASIWWLNRA</sequence>
<keyword evidence="8" id="KW-1185">Reference proteome</keyword>